<dbReference type="InterPro" id="IPR041679">
    <property type="entry name" value="DNA2/NAM7-like_C"/>
</dbReference>
<dbReference type="OrthoDB" id="9757917at2"/>
<dbReference type="Proteomes" id="UP000294192">
    <property type="component" value="Unassembled WGS sequence"/>
</dbReference>
<reference evidence="8 9" key="1">
    <citation type="submission" date="2018-02" db="EMBL/GenBank/DDBJ databases">
        <title>Mycoplasma marinum and Mycoplasma todarodis sp. nov., moderately halophilic and psychrotolerant mycoplasmas isolated from cephalopods.</title>
        <authorList>
            <person name="Viver T."/>
        </authorList>
    </citation>
    <scope>NUCLEOTIDE SEQUENCE [LARGE SCALE GENOMIC DNA]</scope>
    <source>
        <strain evidence="8 9">PE</strain>
    </source>
</reference>
<evidence type="ECO:0000313" key="8">
    <source>
        <dbReference type="EMBL" id="TCG10407.1"/>
    </source>
</evidence>
<dbReference type="Pfam" id="PF13087">
    <property type="entry name" value="AAA_12"/>
    <property type="match status" value="1"/>
</dbReference>
<evidence type="ECO:0000256" key="2">
    <source>
        <dbReference type="ARBA" id="ARBA00022741"/>
    </source>
</evidence>
<organism evidence="8 9">
    <name type="scientific">Mycoplasma marinum</name>
    <dbReference type="NCBI Taxonomy" id="1937190"/>
    <lineage>
        <taxon>Bacteria</taxon>
        <taxon>Bacillati</taxon>
        <taxon>Mycoplasmatota</taxon>
        <taxon>Mollicutes</taxon>
        <taxon>Mycoplasmataceae</taxon>
        <taxon>Mycoplasma</taxon>
    </lineage>
</organism>
<keyword evidence="4" id="KW-0347">Helicase</keyword>
<feature type="domain" description="DNA2/NAM7 helicase helicase" evidence="6">
    <location>
        <begin position="152"/>
        <end position="528"/>
    </location>
</feature>
<dbReference type="Pfam" id="PF13086">
    <property type="entry name" value="AAA_11"/>
    <property type="match status" value="1"/>
</dbReference>
<evidence type="ECO:0000256" key="4">
    <source>
        <dbReference type="ARBA" id="ARBA00022806"/>
    </source>
</evidence>
<keyword evidence="9" id="KW-1185">Reference proteome</keyword>
<keyword evidence="3" id="KW-0378">Hydrolase</keyword>
<dbReference type="InterPro" id="IPR050534">
    <property type="entry name" value="Coronavir_polyprotein_1ab"/>
</dbReference>
<dbReference type="GO" id="GO:0005524">
    <property type="term" value="F:ATP binding"/>
    <property type="evidence" value="ECO:0007669"/>
    <property type="project" value="UniProtKB-KW"/>
</dbReference>
<feature type="non-terminal residue" evidence="8">
    <location>
        <position position="1"/>
    </location>
</feature>
<evidence type="ECO:0000256" key="5">
    <source>
        <dbReference type="ARBA" id="ARBA00022840"/>
    </source>
</evidence>
<comment type="similarity">
    <text evidence="1">Belongs to the DNA2/NAM7 helicase family.</text>
</comment>
<keyword evidence="5" id="KW-0067">ATP-binding</keyword>
<dbReference type="AlphaFoldDB" id="A0A4R0XRW2"/>
<keyword evidence="2" id="KW-0547">Nucleotide-binding</keyword>
<dbReference type="GO" id="GO:0043139">
    <property type="term" value="F:5'-3' DNA helicase activity"/>
    <property type="evidence" value="ECO:0007669"/>
    <property type="project" value="TreeGrafter"/>
</dbReference>
<dbReference type="EMBL" id="PSZO01000050">
    <property type="protein sequence ID" value="TCG10407.1"/>
    <property type="molecule type" value="Genomic_DNA"/>
</dbReference>
<dbReference type="PANTHER" id="PTHR43788:SF8">
    <property type="entry name" value="DNA-BINDING PROTEIN SMUBP-2"/>
    <property type="match status" value="1"/>
</dbReference>
<proteinExistence type="inferred from homology"/>
<evidence type="ECO:0000313" key="9">
    <source>
        <dbReference type="Proteomes" id="UP000294192"/>
    </source>
</evidence>
<feature type="domain" description="DNA2/NAM7 helicase-like C-terminal" evidence="7">
    <location>
        <begin position="619"/>
        <end position="707"/>
    </location>
</feature>
<sequence>FIFFFEKWVIKSSREGVFNSLSYKRNFIRLPFKSFDDGELEDSDNLWEKVESTWLNAFKIRLDSENSNDIKQRFYRYYLNVNTAINVGEQDKNDDSDKQKIDDFMISFINKQVAHSYSQNSLIDAILRPFDKVERNLPIYSFSNEISSNPLNQEQLLTLYLSHRKNLLNIQGPPGTGKTTLLKDIVASLYLNNKTVVIASSNNDAVDNVRKVFSGDEILKKLPSIRLGNKKEMAGTYKELMENYIPKEIEQLPTNGAVDISTLLSKLNDLIYTKSCIDKEAHFFNQLFINSNFKQLVESPDKEDLITQIETTLNNWLVKSDTFFKFKETKNIFKKIYFYFWKKKLDKRLKSNEIDINPLTITYNGDIEGFFEQIITIFSSFNVLKNHKTLEDIKREIDEVKSLILETTNDTQATLSNKNIKAWDDIEKIFIPNMKATISKDKRRGSYSELFSKNIKDGSLWNGRGISTYFPIVFSTTLSLPSFVEKNKMDYLIIDEAAQTTIHSVLGLMKYFKNIIFLGDTAQLSAVVNLDKYKEAEVFKNTNLPSVYRNKNNSLPLIIENTLSPDHSIMLKDHWRCAPKIANFFNESYYNNKLNIMLKDKFPGKLEVELYKENTFQEIIPRIEQKLLDEGVNLDKVALISPHKDIDNIKTNIIKKGTIHKFQGYENEVIIFYIKNKHLKNGDIDFFINDRRLMNVALSRAKKQFYLYIGDKVWEDIQKRPNKNQHELVKLIKYINKINNPNSMMNKIETAIEEKVNISTGEHVYSFID</sequence>
<evidence type="ECO:0000259" key="6">
    <source>
        <dbReference type="Pfam" id="PF13086"/>
    </source>
</evidence>
<evidence type="ECO:0008006" key="10">
    <source>
        <dbReference type="Google" id="ProtNLM"/>
    </source>
</evidence>
<dbReference type="InterPro" id="IPR027417">
    <property type="entry name" value="P-loop_NTPase"/>
</dbReference>
<dbReference type="SUPFAM" id="SSF52540">
    <property type="entry name" value="P-loop containing nucleoside triphosphate hydrolases"/>
    <property type="match status" value="1"/>
</dbReference>
<evidence type="ECO:0000256" key="3">
    <source>
        <dbReference type="ARBA" id="ARBA00022801"/>
    </source>
</evidence>
<evidence type="ECO:0000256" key="1">
    <source>
        <dbReference type="ARBA" id="ARBA00007913"/>
    </source>
</evidence>
<feature type="non-terminal residue" evidence="8">
    <location>
        <position position="769"/>
    </location>
</feature>
<evidence type="ECO:0000259" key="7">
    <source>
        <dbReference type="Pfam" id="PF13087"/>
    </source>
</evidence>
<comment type="caution">
    <text evidence="8">The sequence shown here is derived from an EMBL/GenBank/DDBJ whole genome shotgun (WGS) entry which is preliminary data.</text>
</comment>
<protein>
    <recommendedName>
        <fullName evidence="10">AAA+ ATPase domain-containing protein</fullName>
    </recommendedName>
</protein>
<dbReference type="InterPro" id="IPR041677">
    <property type="entry name" value="DNA2/NAM7_AAA_11"/>
</dbReference>
<dbReference type="GO" id="GO:0016787">
    <property type="term" value="F:hydrolase activity"/>
    <property type="evidence" value="ECO:0007669"/>
    <property type="project" value="UniProtKB-KW"/>
</dbReference>
<dbReference type="RefSeq" id="WP_131599598.1">
    <property type="nucleotide sequence ID" value="NZ_PSZO01000050.1"/>
</dbReference>
<name>A0A4R0XRW2_9MOLU</name>
<dbReference type="PANTHER" id="PTHR43788">
    <property type="entry name" value="DNA2/NAM7 HELICASE FAMILY MEMBER"/>
    <property type="match status" value="1"/>
</dbReference>
<gene>
    <name evidence="8" type="ORF">C4B24_04670</name>
</gene>
<accession>A0A4R0XRW2</accession>
<dbReference type="Gene3D" id="3.40.50.300">
    <property type="entry name" value="P-loop containing nucleotide triphosphate hydrolases"/>
    <property type="match status" value="2"/>
</dbReference>